<dbReference type="Proteomes" id="UP000002173">
    <property type="component" value="Unassembled WGS sequence"/>
</dbReference>
<dbReference type="KEGG" id="bbo:BBOV_IV011210"/>
<accession>A7ASF4</accession>
<dbReference type="OMA" id="LRNWSYI"/>
<evidence type="ECO:0000313" key="2">
    <source>
        <dbReference type="EMBL" id="EDO07473.1"/>
    </source>
</evidence>
<gene>
    <name evidence="2" type="ORF">BBOV_IV011210</name>
</gene>
<dbReference type="eggNOG" id="ENOG502RYNN">
    <property type="taxonomic scope" value="Eukaryota"/>
</dbReference>
<feature type="region of interest" description="Disordered" evidence="1">
    <location>
        <begin position="146"/>
        <end position="189"/>
    </location>
</feature>
<dbReference type="AlphaFoldDB" id="A7ASF4"/>
<dbReference type="STRING" id="5865.A7ASF4"/>
<dbReference type="EMBL" id="AAXT01000002">
    <property type="protein sequence ID" value="EDO07473.1"/>
    <property type="molecule type" value="Genomic_DNA"/>
</dbReference>
<dbReference type="GeneID" id="5479275"/>
<dbReference type="VEuPathDB" id="PiroplasmaDB:BBOV_IV011210"/>
<name>A7ASF4_BABBO</name>
<keyword evidence="3" id="KW-1185">Reference proteome</keyword>
<reference evidence="3" key="2">
    <citation type="journal article" date="2020" name="Data Brief">
        <title>Transcriptome dataset of Babesia bovis life stages within vertebrate and invertebrate hosts.</title>
        <authorList>
            <person name="Ueti M.W."/>
            <person name="Johnson W.C."/>
            <person name="Kappmeyer L.S."/>
            <person name="Herndon D.R."/>
            <person name="Mousel M.R."/>
            <person name="Reif K.E."/>
            <person name="Taus N.S."/>
            <person name="Ifeonu O.O."/>
            <person name="Silva J.C."/>
            <person name="Suarez C.E."/>
            <person name="Brayton K.A."/>
        </authorList>
    </citation>
    <scope>NUCLEOTIDE SEQUENCE [LARGE SCALE GENOMIC DNA]</scope>
</reference>
<sequence length="414" mass="46928">MLTSPLPAEDFKGFAAHQKNLLLEETELFFKRHNLHLKKYILPVSLPDWAESLDQVLDTGVEHEPYTTIYRHQHFLKARVLRNWSYIETIWNAAAHPRNRNIPFDLRPLTREILNQLDATNTDLVDPEFSGLLVTLNTEPYVTAKPSDASEAAKSDNPNSSEQAAPNTSTLNGATGQDGNIQGKPRLSHGDVQAKSKVIAGAIVECLMTNERCIRSIWMHPHLSKHSSRVLLQAFLPRLMLEIFEVPPVMTEKGPSQYHKFAYVMHNDLDMFPRQCWLLFASIKKMSLPRHYEPSMFDEHPVELEYGECHNDEVGQYLLPECPGKVEEGVLASVGTENSVRTVACKCYTEKIKKSVDTQAWLDRLVGCSEGYMCVLLPKRSERELLGLAPRDGWRDLIVDGLDRALLEEVCIAI</sequence>
<evidence type="ECO:0000313" key="3">
    <source>
        <dbReference type="Proteomes" id="UP000002173"/>
    </source>
</evidence>
<protein>
    <submittedName>
        <fullName evidence="2">Uncharacterized protein</fullName>
    </submittedName>
</protein>
<dbReference type="InParanoid" id="A7ASF4"/>
<proteinExistence type="predicted"/>
<organism evidence="2 3">
    <name type="scientific">Babesia bovis</name>
    <dbReference type="NCBI Taxonomy" id="5865"/>
    <lineage>
        <taxon>Eukaryota</taxon>
        <taxon>Sar</taxon>
        <taxon>Alveolata</taxon>
        <taxon>Apicomplexa</taxon>
        <taxon>Aconoidasida</taxon>
        <taxon>Piroplasmida</taxon>
        <taxon>Babesiidae</taxon>
        <taxon>Babesia</taxon>
    </lineage>
</organism>
<feature type="compositionally biased region" description="Polar residues" evidence="1">
    <location>
        <begin position="156"/>
        <end position="180"/>
    </location>
</feature>
<reference evidence="2 3" key="1">
    <citation type="journal article" date="2007" name="PLoS Pathog.">
        <title>Genome sequence of Babesia bovis and comparative analysis of apicomplexan hemoprotozoa.</title>
        <authorList>
            <person name="Brayton K.A."/>
            <person name="Lau A.O.T."/>
            <person name="Herndon D.R."/>
            <person name="Hannick L."/>
            <person name="Kappmeyer L.S."/>
            <person name="Berens S.J."/>
            <person name="Bidwell S.L."/>
            <person name="Brown W.C."/>
            <person name="Crabtree J."/>
            <person name="Fadrosh D."/>
            <person name="Feldblum T."/>
            <person name="Forberger H.A."/>
            <person name="Haas B.J."/>
            <person name="Howell J.M."/>
            <person name="Khouri H."/>
            <person name="Koo H."/>
            <person name="Mann D.J."/>
            <person name="Norimine J."/>
            <person name="Paulsen I.T."/>
            <person name="Radune D."/>
            <person name="Ren Q."/>
            <person name="Smith R.K. Jr."/>
            <person name="Suarez C.E."/>
            <person name="White O."/>
            <person name="Wortman J.R."/>
            <person name="Knowles D.P. Jr."/>
            <person name="McElwain T.F."/>
            <person name="Nene V.M."/>
        </authorList>
    </citation>
    <scope>NUCLEOTIDE SEQUENCE [LARGE SCALE GENOMIC DNA]</scope>
    <source>
        <strain evidence="2">T2Bo</strain>
    </source>
</reference>
<comment type="caution">
    <text evidence="2">The sequence shown here is derived from an EMBL/GenBank/DDBJ whole genome shotgun (WGS) entry which is preliminary data.</text>
</comment>
<reference evidence="3" key="3">
    <citation type="journal article" date="2021" name="Int. J. Parasitol.">
        <title>Comparative analysis of gene expression between Babesia bovis blood stages and kinetes allowed by improved genome annotation.</title>
        <authorList>
            <person name="Ueti M.W."/>
            <person name="Johnson W.C."/>
            <person name="Kappmeyer L.S."/>
            <person name="Herndon D.R."/>
            <person name="Mousel M.R."/>
            <person name="Reif K.E."/>
            <person name="Taus N.S."/>
            <person name="Ifeonu O.O."/>
            <person name="Silva J.C."/>
            <person name="Suarez C.E."/>
            <person name="Brayton K.A."/>
        </authorList>
    </citation>
    <scope>NUCLEOTIDE SEQUENCE [LARGE SCALE GENOMIC DNA]</scope>
</reference>
<evidence type="ECO:0000256" key="1">
    <source>
        <dbReference type="SAM" id="MobiDB-lite"/>
    </source>
</evidence>